<comment type="caution">
    <text evidence="1">The sequence shown here is derived from an EMBL/GenBank/DDBJ whole genome shotgun (WGS) entry which is preliminary data.</text>
</comment>
<accession>A0A9P3CK94</accession>
<keyword evidence="2" id="KW-1185">Reference proteome</keyword>
<dbReference type="OrthoDB" id="3646467at2759"/>
<dbReference type="EMBL" id="BOLY01000004">
    <property type="protein sequence ID" value="GIZ44276.1"/>
    <property type="molecule type" value="Genomic_DNA"/>
</dbReference>
<reference evidence="1 2" key="1">
    <citation type="submission" date="2021-01" db="EMBL/GenBank/DDBJ databases">
        <title>Cercospora kikuchii MAFF 305040 whole genome shotgun sequence.</title>
        <authorList>
            <person name="Kashiwa T."/>
            <person name="Suzuki T."/>
        </authorList>
    </citation>
    <scope>NUCLEOTIDE SEQUENCE [LARGE SCALE GENOMIC DNA]</scope>
    <source>
        <strain evidence="1 2">MAFF 305040</strain>
    </source>
</reference>
<proteinExistence type="predicted"/>
<organism evidence="1 2">
    <name type="scientific">Cercospora kikuchii</name>
    <dbReference type="NCBI Taxonomy" id="84275"/>
    <lineage>
        <taxon>Eukaryota</taxon>
        <taxon>Fungi</taxon>
        <taxon>Dikarya</taxon>
        <taxon>Ascomycota</taxon>
        <taxon>Pezizomycotina</taxon>
        <taxon>Dothideomycetes</taxon>
        <taxon>Dothideomycetidae</taxon>
        <taxon>Mycosphaerellales</taxon>
        <taxon>Mycosphaerellaceae</taxon>
        <taxon>Cercospora</taxon>
    </lineage>
</organism>
<dbReference type="Proteomes" id="UP000825890">
    <property type="component" value="Unassembled WGS sequence"/>
</dbReference>
<dbReference type="RefSeq" id="XP_044658763.1">
    <property type="nucleotide sequence ID" value="XM_044802828.1"/>
</dbReference>
<name>A0A9P3CK94_9PEZI</name>
<sequence>MPAIGLYSTTLYGILVTEESFLKGLRTYMKTQHERKLVTLVAGAKVPTELLERMHEEVYKQARAIVNKKWDTSNSREEKWHKFMGAKVMHAHGAARLHIDGRAVDALTLVPKAPTNIAAPIGPDDGVTGFVLLSTPGHTVQPVDFQRPALVPYPRQPNAPDMCWDAGPESYVVAFQDTKTPGPRVHTDYMLHLTTLQEPPGEDQETDEIRIPRLLRLKHVKEAVQNWDGDLIRGVIEAMELEVVPFDAAKPLEPEIVQYQQMEKMWGHF</sequence>
<protein>
    <submittedName>
        <fullName evidence="1">Uncharacterized protein</fullName>
    </submittedName>
</protein>
<evidence type="ECO:0000313" key="1">
    <source>
        <dbReference type="EMBL" id="GIZ44276.1"/>
    </source>
</evidence>
<gene>
    <name evidence="1" type="ORF">CKM354_000747900</name>
</gene>
<dbReference type="AlphaFoldDB" id="A0A9P3CK94"/>
<evidence type="ECO:0000313" key="2">
    <source>
        <dbReference type="Proteomes" id="UP000825890"/>
    </source>
</evidence>
<dbReference type="GeneID" id="68293054"/>